<evidence type="ECO:0000256" key="3">
    <source>
        <dbReference type="ARBA" id="ARBA00023277"/>
    </source>
</evidence>
<gene>
    <name evidence="7" type="ORF">TSPGSL018_16054</name>
</gene>
<evidence type="ECO:0000256" key="2">
    <source>
        <dbReference type="ARBA" id="ARBA00022912"/>
    </source>
</evidence>
<evidence type="ECO:0000259" key="5">
    <source>
        <dbReference type="PROSITE" id="PS50054"/>
    </source>
</evidence>
<dbReference type="CDD" id="cd14526">
    <property type="entry name" value="DSP_laforin-like"/>
    <property type="match status" value="1"/>
</dbReference>
<name>A0A061S536_9CHLO</name>
<dbReference type="InterPro" id="IPR000340">
    <property type="entry name" value="Dual-sp_phosphatase_cat-dom"/>
</dbReference>
<dbReference type="InterPro" id="IPR052832">
    <property type="entry name" value="Starch-Glucan_Phosphatase"/>
</dbReference>
<dbReference type="GO" id="GO:2001070">
    <property type="term" value="F:starch binding"/>
    <property type="evidence" value="ECO:0007669"/>
    <property type="project" value="TreeGrafter"/>
</dbReference>
<evidence type="ECO:0000256" key="4">
    <source>
        <dbReference type="SAM" id="MobiDB-lite"/>
    </source>
</evidence>
<protein>
    <submittedName>
        <fullName evidence="7">Phosphoglucan phosphatase chloroplastic-like</fullName>
    </submittedName>
</protein>
<accession>A0A061S536</accession>
<keyword evidence="3" id="KW-0119">Carbohydrate metabolism</keyword>
<feature type="domain" description="Tyrosine-protein phosphatase" evidence="5">
    <location>
        <begin position="93"/>
        <end position="251"/>
    </location>
</feature>
<dbReference type="GO" id="GO:0009507">
    <property type="term" value="C:chloroplast"/>
    <property type="evidence" value="ECO:0007669"/>
    <property type="project" value="TreeGrafter"/>
</dbReference>
<feature type="domain" description="Tyrosine specific protein phosphatases" evidence="6">
    <location>
        <begin position="170"/>
        <end position="230"/>
    </location>
</feature>
<evidence type="ECO:0000313" key="7">
    <source>
        <dbReference type="EMBL" id="JAC78094.1"/>
    </source>
</evidence>
<sequence>MEVASAVTPIPQRLCAPPSAPSSRAAAPRARAVPGAAAPVRPPLSRPRQHRRQTRAASADPRSKSTEYNTAMKDQMGWDHISPFEYYYDRGLYYHEVEPGVLCGSQPRNTSDAEYLASAERVTTILNLQQDRDLEYWGVDIHSIARRCEELGVELCRVPARDFDGDSLRNVLPRAVRALEEALRPPDARVYVHCTAGLGRSPGVCIAHMFWFGGLGSLDEAYEALTSIRPCGPKREAIRGATFDLLSGRQPGEFADLSPLQYASLSEEERHVLRYNVMRA</sequence>
<dbReference type="AlphaFoldDB" id="A0A061S536"/>
<dbReference type="PANTHER" id="PTHR46642:SF2">
    <property type="entry name" value="PHOSPHOGLUCAN PHOSPHATASE LSF2, CHLOROPLASTIC"/>
    <property type="match status" value="1"/>
</dbReference>
<dbReference type="Pfam" id="PF00782">
    <property type="entry name" value="DSPc"/>
    <property type="match status" value="1"/>
</dbReference>
<dbReference type="PROSITE" id="PS50054">
    <property type="entry name" value="TYR_PHOSPHATASE_DUAL"/>
    <property type="match status" value="1"/>
</dbReference>
<feature type="region of interest" description="Disordered" evidence="4">
    <location>
        <begin position="1"/>
        <end position="70"/>
    </location>
</feature>
<dbReference type="EMBL" id="GBEZ01007363">
    <property type="protein sequence ID" value="JAC78094.1"/>
    <property type="molecule type" value="Transcribed_RNA"/>
</dbReference>
<dbReference type="InterPro" id="IPR045204">
    <property type="entry name" value="DSP_laforin-like"/>
</dbReference>
<dbReference type="InterPro" id="IPR020422">
    <property type="entry name" value="TYR_PHOSPHATASE_DUAL_dom"/>
</dbReference>
<dbReference type="Gene3D" id="3.90.190.10">
    <property type="entry name" value="Protein tyrosine phosphatase superfamily"/>
    <property type="match status" value="1"/>
</dbReference>
<keyword evidence="1" id="KW-0378">Hydrolase</keyword>
<dbReference type="SUPFAM" id="SSF52799">
    <property type="entry name" value="(Phosphotyrosine protein) phosphatases II"/>
    <property type="match status" value="1"/>
</dbReference>
<reference evidence="7" key="1">
    <citation type="submission" date="2014-05" db="EMBL/GenBank/DDBJ databases">
        <title>The transcriptome of the halophilic microalga Tetraselmis sp. GSL018 isolated from the Great Salt Lake, Utah.</title>
        <authorList>
            <person name="Jinkerson R.E."/>
            <person name="D'Adamo S."/>
            <person name="Posewitz M.C."/>
        </authorList>
    </citation>
    <scope>NUCLEOTIDE SEQUENCE</scope>
    <source>
        <strain evidence="7">GSL018</strain>
    </source>
</reference>
<dbReference type="InterPro" id="IPR016130">
    <property type="entry name" value="Tyr_Pase_AS"/>
</dbReference>
<dbReference type="GO" id="GO:0005983">
    <property type="term" value="P:starch catabolic process"/>
    <property type="evidence" value="ECO:0007669"/>
    <property type="project" value="TreeGrafter"/>
</dbReference>
<evidence type="ECO:0000259" key="6">
    <source>
        <dbReference type="PROSITE" id="PS50056"/>
    </source>
</evidence>
<keyword evidence="2" id="KW-0904">Protein phosphatase</keyword>
<dbReference type="InterPro" id="IPR029021">
    <property type="entry name" value="Prot-tyrosine_phosphatase-like"/>
</dbReference>
<dbReference type="GO" id="GO:0004721">
    <property type="term" value="F:phosphoprotein phosphatase activity"/>
    <property type="evidence" value="ECO:0007669"/>
    <property type="project" value="UniProtKB-KW"/>
</dbReference>
<feature type="compositionally biased region" description="Low complexity" evidence="4">
    <location>
        <begin position="21"/>
        <end position="39"/>
    </location>
</feature>
<evidence type="ECO:0000256" key="1">
    <source>
        <dbReference type="ARBA" id="ARBA00022801"/>
    </source>
</evidence>
<dbReference type="PROSITE" id="PS00383">
    <property type="entry name" value="TYR_PHOSPHATASE_1"/>
    <property type="match status" value="1"/>
</dbReference>
<organism evidence="7">
    <name type="scientific">Tetraselmis sp. GSL018</name>
    <dbReference type="NCBI Taxonomy" id="582737"/>
    <lineage>
        <taxon>Eukaryota</taxon>
        <taxon>Viridiplantae</taxon>
        <taxon>Chlorophyta</taxon>
        <taxon>core chlorophytes</taxon>
        <taxon>Chlorodendrophyceae</taxon>
        <taxon>Chlorodendrales</taxon>
        <taxon>Chlorodendraceae</taxon>
        <taxon>Tetraselmis</taxon>
    </lineage>
</organism>
<proteinExistence type="predicted"/>
<dbReference type="PANTHER" id="PTHR46642">
    <property type="entry name" value="DUAL SPECIFICITY PHOSPHATASE, SUBGROUP, CATALYTIC DOMAIN"/>
    <property type="match status" value="1"/>
</dbReference>
<dbReference type="PROSITE" id="PS50056">
    <property type="entry name" value="TYR_PHOSPHATASE_2"/>
    <property type="match status" value="1"/>
</dbReference>
<dbReference type="GO" id="GO:0019203">
    <property type="term" value="F:carbohydrate phosphatase activity"/>
    <property type="evidence" value="ECO:0007669"/>
    <property type="project" value="InterPro"/>
</dbReference>
<dbReference type="InterPro" id="IPR000387">
    <property type="entry name" value="Tyr_Pase_dom"/>
</dbReference>
<dbReference type="SMART" id="SM00195">
    <property type="entry name" value="DSPc"/>
    <property type="match status" value="1"/>
</dbReference>